<dbReference type="AlphaFoldDB" id="A0A9P1IE86"/>
<keyword evidence="3" id="KW-0812">Transmembrane</keyword>
<feature type="compositionally biased region" description="Low complexity" evidence="2">
    <location>
        <begin position="44"/>
        <end position="62"/>
    </location>
</feature>
<feature type="region of interest" description="Disordered" evidence="2">
    <location>
        <begin position="196"/>
        <end position="236"/>
    </location>
</feature>
<evidence type="ECO:0000259" key="5">
    <source>
        <dbReference type="PROSITE" id="PS50026"/>
    </source>
</evidence>
<dbReference type="EMBL" id="CANHGI010000002">
    <property type="protein sequence ID" value="CAI5443435.1"/>
    <property type="molecule type" value="Genomic_DNA"/>
</dbReference>
<feature type="disulfide bond" evidence="1">
    <location>
        <begin position="94"/>
        <end position="111"/>
    </location>
</feature>
<dbReference type="OrthoDB" id="5876693at2759"/>
<evidence type="ECO:0000256" key="3">
    <source>
        <dbReference type="SAM" id="Phobius"/>
    </source>
</evidence>
<name>A0A9P1IE86_9PELO</name>
<gene>
    <name evidence="6" type="ORF">CAMP_LOCUS6072</name>
</gene>
<feature type="compositionally biased region" description="Polar residues" evidence="2">
    <location>
        <begin position="63"/>
        <end position="72"/>
    </location>
</feature>
<dbReference type="SUPFAM" id="SSF57196">
    <property type="entry name" value="EGF/Laminin"/>
    <property type="match status" value="1"/>
</dbReference>
<keyword evidence="1" id="KW-1015">Disulfide bond</keyword>
<dbReference type="PROSITE" id="PS50026">
    <property type="entry name" value="EGF_3"/>
    <property type="match status" value="1"/>
</dbReference>
<feature type="disulfide bond" evidence="1">
    <location>
        <begin position="90"/>
        <end position="100"/>
    </location>
</feature>
<evidence type="ECO:0000313" key="6">
    <source>
        <dbReference type="EMBL" id="CAI5443435.1"/>
    </source>
</evidence>
<feature type="signal peptide" evidence="4">
    <location>
        <begin position="1"/>
        <end position="23"/>
    </location>
</feature>
<dbReference type="Proteomes" id="UP001152747">
    <property type="component" value="Unassembled WGS sequence"/>
</dbReference>
<keyword evidence="7" id="KW-1185">Reference proteome</keyword>
<evidence type="ECO:0000256" key="2">
    <source>
        <dbReference type="SAM" id="MobiDB-lite"/>
    </source>
</evidence>
<keyword evidence="3" id="KW-1133">Transmembrane helix</keyword>
<evidence type="ECO:0000256" key="1">
    <source>
        <dbReference type="PROSITE-ProRule" id="PRU00076"/>
    </source>
</evidence>
<feature type="compositionally biased region" description="Basic and acidic residues" evidence="2">
    <location>
        <begin position="78"/>
        <end position="90"/>
    </location>
</feature>
<feature type="compositionally biased region" description="Polar residues" evidence="2">
    <location>
        <begin position="221"/>
        <end position="236"/>
    </location>
</feature>
<keyword evidence="3" id="KW-0472">Membrane</keyword>
<feature type="region of interest" description="Disordered" evidence="2">
    <location>
        <begin position="25"/>
        <end position="91"/>
    </location>
</feature>
<protein>
    <recommendedName>
        <fullName evidence="5">EGF-like domain-containing protein</fullName>
    </recommendedName>
</protein>
<evidence type="ECO:0000256" key="4">
    <source>
        <dbReference type="SAM" id="SignalP"/>
    </source>
</evidence>
<organism evidence="6 7">
    <name type="scientific">Caenorhabditis angaria</name>
    <dbReference type="NCBI Taxonomy" id="860376"/>
    <lineage>
        <taxon>Eukaryota</taxon>
        <taxon>Metazoa</taxon>
        <taxon>Ecdysozoa</taxon>
        <taxon>Nematoda</taxon>
        <taxon>Chromadorea</taxon>
        <taxon>Rhabditida</taxon>
        <taxon>Rhabditina</taxon>
        <taxon>Rhabditomorpha</taxon>
        <taxon>Rhabditoidea</taxon>
        <taxon>Rhabditidae</taxon>
        <taxon>Peloderinae</taxon>
        <taxon>Caenorhabditis</taxon>
    </lineage>
</organism>
<feature type="disulfide bond" evidence="1">
    <location>
        <begin position="113"/>
        <end position="122"/>
    </location>
</feature>
<evidence type="ECO:0000313" key="7">
    <source>
        <dbReference type="Proteomes" id="UP001152747"/>
    </source>
</evidence>
<feature type="chain" id="PRO_5040163791" description="EGF-like domain-containing protein" evidence="4">
    <location>
        <begin position="24"/>
        <end position="236"/>
    </location>
</feature>
<proteinExistence type="predicted"/>
<sequence>MNRKMRICQIAIVIIIIIQFSQGDASSSGGSAGGPPKAKPKTVPPMSTSTPTIPPSTAQPATVKSTIPTSSAPRKTPKTSEKPKKPEADCPKNCSGHGICQFNQRAQMFECICDLWTTGQNCQIAIPLTPIFIHLFLGLATFVGVIFVFCWMEKKKTKKLVIYNENVAFSQFLFENKRVGKVDHEEFKNQTIAIEKEKENAKNQENQENEEKYVHDDDLGSTINTVNTTRQDSTKF</sequence>
<feature type="compositionally biased region" description="Basic and acidic residues" evidence="2">
    <location>
        <begin position="209"/>
        <end position="218"/>
    </location>
</feature>
<feature type="transmembrane region" description="Helical" evidence="3">
    <location>
        <begin position="131"/>
        <end position="152"/>
    </location>
</feature>
<dbReference type="PROSITE" id="PS00022">
    <property type="entry name" value="EGF_1"/>
    <property type="match status" value="1"/>
</dbReference>
<comment type="caution">
    <text evidence="6">The sequence shown here is derived from an EMBL/GenBank/DDBJ whole genome shotgun (WGS) entry which is preliminary data.</text>
</comment>
<keyword evidence="1" id="KW-0245">EGF-like domain</keyword>
<dbReference type="InterPro" id="IPR000742">
    <property type="entry name" value="EGF"/>
</dbReference>
<keyword evidence="4" id="KW-0732">Signal</keyword>
<reference evidence="6" key="1">
    <citation type="submission" date="2022-11" db="EMBL/GenBank/DDBJ databases">
        <authorList>
            <person name="Kikuchi T."/>
        </authorList>
    </citation>
    <scope>NUCLEOTIDE SEQUENCE</scope>
    <source>
        <strain evidence="6">PS1010</strain>
    </source>
</reference>
<feature type="domain" description="EGF-like" evidence="5">
    <location>
        <begin position="86"/>
        <end position="123"/>
    </location>
</feature>
<accession>A0A9P1IE86</accession>